<organism evidence="2 3">
    <name type="scientific">Homarus gammarus nudivirus</name>
    <dbReference type="NCBI Taxonomy" id="2509616"/>
    <lineage>
        <taxon>Viruses</taxon>
        <taxon>Viruses incertae sedis</taxon>
        <taxon>Naldaviricetes</taxon>
        <taxon>Lefavirales</taxon>
        <taxon>Nudiviridae</taxon>
        <taxon>Gammanudivirus</taxon>
        <taxon>Gammanudivirus hogammari</taxon>
    </lineage>
</organism>
<keyword evidence="1" id="KW-1133">Transmembrane helix</keyword>
<name>A0A411HBD6_9VIRU</name>
<accession>A0A411HBD6</accession>
<gene>
    <name evidence="2" type="ORF">HgNV_078</name>
</gene>
<feature type="transmembrane region" description="Helical" evidence="1">
    <location>
        <begin position="116"/>
        <end position="134"/>
    </location>
</feature>
<proteinExistence type="predicted"/>
<keyword evidence="1" id="KW-0812">Transmembrane</keyword>
<evidence type="ECO:0000313" key="3">
    <source>
        <dbReference type="Proteomes" id="UP000682645"/>
    </source>
</evidence>
<dbReference type="EMBL" id="MK439999">
    <property type="protein sequence ID" value="QBB28683.1"/>
    <property type="molecule type" value="Genomic_DNA"/>
</dbReference>
<dbReference type="Proteomes" id="UP000682645">
    <property type="component" value="Segment"/>
</dbReference>
<keyword evidence="3" id="KW-1185">Reference proteome</keyword>
<evidence type="ECO:0000313" key="2">
    <source>
        <dbReference type="EMBL" id="QBB28683.1"/>
    </source>
</evidence>
<sequence length="143" mass="16855">MKVPKEYLLSLIDKEVIPLSAWVTKYYNNKLCYVLKNAIYCKVFWMDFWYNYIAEKFRSQDMILHVINQDLTLPVIISEELTFVNIPTILQNIDYYARPRQNNSPFKINTTLNTTLAAFIIIMAITTIMTLVFAKNSIYSMFV</sequence>
<reference evidence="2" key="1">
    <citation type="journal article" date="2019" name="Sci. Rep.">
        <title>The first clawed lobster virus Homarus gammarus nudivirus (HgNV n. sp.) expands the diversity of the Nudiviridae.</title>
        <authorList>
            <person name="Holt C.C."/>
            <person name="Stone M."/>
            <person name="Bass D."/>
            <person name="Bateman K.S."/>
            <person name="van Aerle R."/>
            <person name="Daniels C.L."/>
            <person name="van der Giezen M."/>
            <person name="Ross S.H."/>
            <person name="Hooper C."/>
            <person name="Stentiford G.D."/>
        </authorList>
    </citation>
    <scope>NUCLEOTIDE SEQUENCE</scope>
    <source>
        <strain evidence="2">52S104HLG2</strain>
    </source>
</reference>
<evidence type="ECO:0000256" key="1">
    <source>
        <dbReference type="SAM" id="Phobius"/>
    </source>
</evidence>
<keyword evidence="1" id="KW-0472">Membrane</keyword>
<protein>
    <submittedName>
        <fullName evidence="2">Ac68-like protein</fullName>
    </submittedName>
</protein>